<evidence type="ECO:0000256" key="6">
    <source>
        <dbReference type="SAM" id="MobiDB-lite"/>
    </source>
</evidence>
<evidence type="ECO:0000256" key="5">
    <source>
        <dbReference type="ARBA" id="ARBA00047928"/>
    </source>
</evidence>
<evidence type="ECO:0000256" key="2">
    <source>
        <dbReference type="ARBA" id="ARBA00022801"/>
    </source>
</evidence>
<dbReference type="InterPro" id="IPR012334">
    <property type="entry name" value="Pectin_lyas_fold"/>
</dbReference>
<organism evidence="8 9">
    <name type="scientific">Datura stramonium</name>
    <name type="common">Jimsonweed</name>
    <name type="synonym">Common thornapple</name>
    <dbReference type="NCBI Taxonomy" id="4076"/>
    <lineage>
        <taxon>Eukaryota</taxon>
        <taxon>Viridiplantae</taxon>
        <taxon>Streptophyta</taxon>
        <taxon>Embryophyta</taxon>
        <taxon>Tracheophyta</taxon>
        <taxon>Spermatophyta</taxon>
        <taxon>Magnoliopsida</taxon>
        <taxon>eudicotyledons</taxon>
        <taxon>Gunneridae</taxon>
        <taxon>Pentapetalae</taxon>
        <taxon>asterids</taxon>
        <taxon>lamiids</taxon>
        <taxon>Solanales</taxon>
        <taxon>Solanaceae</taxon>
        <taxon>Solanoideae</taxon>
        <taxon>Datureae</taxon>
        <taxon>Datura</taxon>
    </lineage>
</organism>
<dbReference type="InterPro" id="IPR011050">
    <property type="entry name" value="Pectin_lyase_fold/virulence"/>
</dbReference>
<dbReference type="Proteomes" id="UP000823775">
    <property type="component" value="Unassembled WGS sequence"/>
</dbReference>
<keyword evidence="4" id="KW-0961">Cell wall biogenesis/degradation</keyword>
<keyword evidence="3" id="KW-0063">Aspartyl esterase</keyword>
<evidence type="ECO:0000313" key="9">
    <source>
        <dbReference type="Proteomes" id="UP000823775"/>
    </source>
</evidence>
<dbReference type="Pfam" id="PF01095">
    <property type="entry name" value="Pectinesterase"/>
    <property type="match status" value="1"/>
</dbReference>
<feature type="domain" description="Pectinesterase catalytic" evidence="7">
    <location>
        <begin position="10"/>
        <end position="117"/>
    </location>
</feature>
<keyword evidence="9" id="KW-1185">Reference proteome</keyword>
<evidence type="ECO:0000256" key="1">
    <source>
        <dbReference type="ARBA" id="ARBA00005184"/>
    </source>
</evidence>
<dbReference type="EMBL" id="JACEIK010008130">
    <property type="protein sequence ID" value="MCE3051057.1"/>
    <property type="molecule type" value="Genomic_DNA"/>
</dbReference>
<accession>A0ABS8WLW7</accession>
<evidence type="ECO:0000313" key="8">
    <source>
        <dbReference type="EMBL" id="MCE3051057.1"/>
    </source>
</evidence>
<dbReference type="PANTHER" id="PTHR31707">
    <property type="entry name" value="PECTINESTERASE"/>
    <property type="match status" value="1"/>
</dbReference>
<sequence length="213" mass="24126">MGSKTPYQPLKAAYYRDRTIKVKSIDFIFGDASVVFQNRKLIVRKLCPNQACMITRQKARSYFGLVVSLFKIVISRSSQTFTSTQPAIKAYLGRPWKEYSRTIIMQSNIDAFVDPKDGLHGTQSTLDSTLVGTPSIVIEVQCRLDKRVFTRRAKMRTLTKHGDDTSSSQVTTSTKSVESMCQPTPYKETREKTLSAAKNVTSQRITSRWHSLL</sequence>
<evidence type="ECO:0000256" key="4">
    <source>
        <dbReference type="ARBA" id="ARBA00023316"/>
    </source>
</evidence>
<dbReference type="Gene3D" id="2.160.20.10">
    <property type="entry name" value="Single-stranded right-handed beta-helix, Pectin lyase-like"/>
    <property type="match status" value="1"/>
</dbReference>
<feature type="compositionally biased region" description="Low complexity" evidence="6">
    <location>
        <begin position="165"/>
        <end position="179"/>
    </location>
</feature>
<dbReference type="SUPFAM" id="SSF51126">
    <property type="entry name" value="Pectin lyase-like"/>
    <property type="match status" value="1"/>
</dbReference>
<comment type="pathway">
    <text evidence="1">Glycan metabolism; pectin degradation; 2-dehydro-3-deoxy-D-gluconate from pectin: step 1/5.</text>
</comment>
<evidence type="ECO:0000256" key="3">
    <source>
        <dbReference type="ARBA" id="ARBA00023085"/>
    </source>
</evidence>
<proteinExistence type="predicted"/>
<name>A0ABS8WLW7_DATST</name>
<protein>
    <recommendedName>
        <fullName evidence="7">Pectinesterase catalytic domain-containing protein</fullName>
    </recommendedName>
</protein>
<gene>
    <name evidence="8" type="ORF">HAX54_048836</name>
</gene>
<comment type="caution">
    <text evidence="8">The sequence shown here is derived from an EMBL/GenBank/DDBJ whole genome shotgun (WGS) entry which is preliminary data.</text>
</comment>
<reference evidence="8 9" key="1">
    <citation type="journal article" date="2021" name="BMC Genomics">
        <title>Datura genome reveals duplications of psychoactive alkaloid biosynthetic genes and high mutation rate following tissue culture.</title>
        <authorList>
            <person name="Rajewski A."/>
            <person name="Carter-House D."/>
            <person name="Stajich J."/>
            <person name="Litt A."/>
        </authorList>
    </citation>
    <scope>NUCLEOTIDE SEQUENCE [LARGE SCALE GENOMIC DNA]</scope>
    <source>
        <strain evidence="8">AR-01</strain>
    </source>
</reference>
<dbReference type="InterPro" id="IPR000070">
    <property type="entry name" value="Pectinesterase_cat"/>
</dbReference>
<comment type="catalytic activity">
    <reaction evidence="5">
        <text>[(1-&gt;4)-alpha-D-galacturonosyl methyl ester](n) + n H2O = [(1-&gt;4)-alpha-D-galacturonosyl](n) + n methanol + n H(+)</text>
        <dbReference type="Rhea" id="RHEA:22380"/>
        <dbReference type="Rhea" id="RHEA-COMP:14570"/>
        <dbReference type="Rhea" id="RHEA-COMP:14573"/>
        <dbReference type="ChEBI" id="CHEBI:15377"/>
        <dbReference type="ChEBI" id="CHEBI:15378"/>
        <dbReference type="ChEBI" id="CHEBI:17790"/>
        <dbReference type="ChEBI" id="CHEBI:140522"/>
        <dbReference type="ChEBI" id="CHEBI:140523"/>
        <dbReference type="EC" id="3.1.1.11"/>
    </reaction>
</comment>
<keyword evidence="2" id="KW-0378">Hydrolase</keyword>
<feature type="region of interest" description="Disordered" evidence="6">
    <location>
        <begin position="158"/>
        <end position="199"/>
    </location>
</feature>
<evidence type="ECO:0000259" key="7">
    <source>
        <dbReference type="Pfam" id="PF01095"/>
    </source>
</evidence>